<dbReference type="RefSeq" id="WP_060626164.1">
    <property type="nucleotide sequence ID" value="NZ_LCZJ02000037.1"/>
</dbReference>
<name>A0A0W1AS37_9BACL</name>
<protein>
    <recommendedName>
        <fullName evidence="3">Uracil-DNA glycosylase-like domain-containing protein</fullName>
    </recommendedName>
</protein>
<dbReference type="Proteomes" id="UP000054709">
    <property type="component" value="Unassembled WGS sequence"/>
</dbReference>
<dbReference type="EMBL" id="LCZJ02000037">
    <property type="protein sequence ID" value="KTD84093.1"/>
    <property type="molecule type" value="Genomic_DNA"/>
</dbReference>
<comment type="caution">
    <text evidence="1">The sequence shown here is derived from an EMBL/GenBank/DDBJ whole genome shotgun (WGS) entry which is preliminary data.</text>
</comment>
<dbReference type="AlphaFoldDB" id="A0A0W1AS37"/>
<gene>
    <name evidence="1" type="ORF">UQ64_28450</name>
</gene>
<evidence type="ECO:0000313" key="1">
    <source>
        <dbReference type="EMBL" id="KTD84093.1"/>
    </source>
</evidence>
<organism evidence="1 2">
    <name type="scientific">Paenibacillus etheri</name>
    <dbReference type="NCBI Taxonomy" id="1306852"/>
    <lineage>
        <taxon>Bacteria</taxon>
        <taxon>Bacillati</taxon>
        <taxon>Bacillota</taxon>
        <taxon>Bacilli</taxon>
        <taxon>Bacillales</taxon>
        <taxon>Paenibacillaceae</taxon>
        <taxon>Paenibacillus</taxon>
    </lineage>
</organism>
<keyword evidence="2" id="KW-1185">Reference proteome</keyword>
<accession>A0A0W1AS37</accession>
<reference evidence="1 2" key="1">
    <citation type="journal article" date="2015" name="Int. Biodeterior. Biodegradation">
        <title>Physiological and genetic screening methods for the isolation of methyl tert-butyl ether-degrading bacteria for bioremediation purposes.</title>
        <authorList>
            <person name="Guisado I.M."/>
            <person name="Purswani J."/>
            <person name="Gonzalez Lopez J."/>
            <person name="Pozo C."/>
        </authorList>
    </citation>
    <scope>NUCLEOTIDE SEQUENCE [LARGE SCALE GENOMIC DNA]</scope>
    <source>
        <strain evidence="1 2">SH7</strain>
    </source>
</reference>
<evidence type="ECO:0008006" key="3">
    <source>
        <dbReference type="Google" id="ProtNLM"/>
    </source>
</evidence>
<proteinExistence type="predicted"/>
<dbReference type="InterPro" id="IPR036895">
    <property type="entry name" value="Uracil-DNA_glycosylase-like_sf"/>
</dbReference>
<dbReference type="SUPFAM" id="SSF52141">
    <property type="entry name" value="Uracil-DNA glycosylase-like"/>
    <property type="match status" value="1"/>
</dbReference>
<sequence length="120" mass="13611">MFQEQQTNLHTTSLLRFPVFIEKKNYSGAHPKLLSDPSLRECALLSLEQELGILSQALIIPLGKTVEGMLRLLVSEGKLDDQRCLWGFPHPSGANGHRFKQFASHQEDMTKTLQDHLWNG</sequence>
<evidence type="ECO:0000313" key="2">
    <source>
        <dbReference type="Proteomes" id="UP000054709"/>
    </source>
</evidence>